<dbReference type="InterPro" id="IPR054718">
    <property type="entry name" value="YhfS-like_C"/>
</dbReference>
<evidence type="ECO:0000313" key="4">
    <source>
        <dbReference type="Proteomes" id="UP000655287"/>
    </source>
</evidence>
<dbReference type="RefSeq" id="WP_203994663.1">
    <property type="nucleotide sequence ID" value="NZ_BOOU01000113.1"/>
</dbReference>
<organism evidence="3 4">
    <name type="scientific">Sphaerisporangium rufum</name>
    <dbReference type="NCBI Taxonomy" id="1381558"/>
    <lineage>
        <taxon>Bacteria</taxon>
        <taxon>Bacillati</taxon>
        <taxon>Actinomycetota</taxon>
        <taxon>Actinomycetes</taxon>
        <taxon>Streptosporangiales</taxon>
        <taxon>Streptosporangiaceae</taxon>
        <taxon>Sphaerisporangium</taxon>
    </lineage>
</organism>
<proteinExistence type="predicted"/>
<sequence>MSSPSDFPALALDQLRATVVREHMTLDQAIDTQYALVDAIQAVMGSDVYFTEDYGQVRELATVGFGGGGRPRATARVERALAGFFGTEDAVLVHGAGTGSIRAMLNASLRPGDNVVLHSAHPYKTTLPAMKHMGLRLHQVDFNDLDAVRETVADVEPEGLYIQHVPQGLGDNHEITDIIDLARSLKGDRVKVIVDDNYAVMRSRRIGVQLGADASAFSLFKLLSPVQVGCVLGDEELVSGIRRDLSSAGCQVQGPGAMQALRMLVFAPVALAVQNATVIETTDRINEMVSAGRLPYIRGAVAAQPGIRCSVLVFDEPVAEAFVRAAWRNGSPSQSVGEEAQPEVLPLFTYLTSTFLKGMPGLEKYAIRINPMRGGASTILRVIEAGLADAEFQKEVEALRS</sequence>
<evidence type="ECO:0000259" key="1">
    <source>
        <dbReference type="Pfam" id="PF00266"/>
    </source>
</evidence>
<accession>A0A919V4D2</accession>
<dbReference type="AlphaFoldDB" id="A0A919V4D2"/>
<evidence type="ECO:0008006" key="5">
    <source>
        <dbReference type="Google" id="ProtNLM"/>
    </source>
</evidence>
<feature type="domain" description="Aminotransferase class V" evidence="1">
    <location>
        <begin position="73"/>
        <end position="241"/>
    </location>
</feature>
<dbReference type="Gene3D" id="3.40.640.10">
    <property type="entry name" value="Type I PLP-dependent aspartate aminotransferase-like (Major domain)"/>
    <property type="match status" value="1"/>
</dbReference>
<dbReference type="SUPFAM" id="SSF53383">
    <property type="entry name" value="PLP-dependent transferases"/>
    <property type="match status" value="1"/>
</dbReference>
<feature type="domain" description="YhfS-like C-terminal" evidence="2">
    <location>
        <begin position="284"/>
        <end position="382"/>
    </location>
</feature>
<gene>
    <name evidence="3" type="primary">yhfS</name>
    <name evidence="3" type="ORF">Sru01_68040</name>
</gene>
<dbReference type="InterPro" id="IPR015424">
    <property type="entry name" value="PyrdxlP-dep_Trfase"/>
</dbReference>
<dbReference type="InterPro" id="IPR015421">
    <property type="entry name" value="PyrdxlP-dep_Trfase_major"/>
</dbReference>
<dbReference type="EMBL" id="BOOU01000113">
    <property type="protein sequence ID" value="GII81822.1"/>
    <property type="molecule type" value="Genomic_DNA"/>
</dbReference>
<protein>
    <recommendedName>
        <fullName evidence="5">Aminotransferase</fullName>
    </recommendedName>
</protein>
<name>A0A919V4D2_9ACTN</name>
<dbReference type="Gene3D" id="3.90.1150.130">
    <property type="match status" value="1"/>
</dbReference>
<evidence type="ECO:0000313" key="3">
    <source>
        <dbReference type="EMBL" id="GII81822.1"/>
    </source>
</evidence>
<dbReference type="Pfam" id="PF00266">
    <property type="entry name" value="Aminotran_5"/>
    <property type="match status" value="1"/>
</dbReference>
<dbReference type="InterPro" id="IPR000192">
    <property type="entry name" value="Aminotrans_V_dom"/>
</dbReference>
<evidence type="ECO:0000259" key="2">
    <source>
        <dbReference type="Pfam" id="PF22475"/>
    </source>
</evidence>
<reference evidence="3" key="1">
    <citation type="submission" date="2021-01" db="EMBL/GenBank/DDBJ databases">
        <title>Whole genome shotgun sequence of Sphaerisporangium rufum NBRC 109079.</title>
        <authorList>
            <person name="Komaki H."/>
            <person name="Tamura T."/>
        </authorList>
    </citation>
    <scope>NUCLEOTIDE SEQUENCE</scope>
    <source>
        <strain evidence="3">NBRC 109079</strain>
    </source>
</reference>
<dbReference type="Pfam" id="PF22475">
    <property type="entry name" value="YhfS-like_C"/>
    <property type="match status" value="1"/>
</dbReference>
<keyword evidence="4" id="KW-1185">Reference proteome</keyword>
<dbReference type="Proteomes" id="UP000655287">
    <property type="component" value="Unassembled WGS sequence"/>
</dbReference>
<comment type="caution">
    <text evidence="3">The sequence shown here is derived from an EMBL/GenBank/DDBJ whole genome shotgun (WGS) entry which is preliminary data.</text>
</comment>